<dbReference type="EMBL" id="JANPWB010000010">
    <property type="protein sequence ID" value="KAJ1135923.1"/>
    <property type="molecule type" value="Genomic_DNA"/>
</dbReference>
<sequence>MDKNATTKQSVVMLGEVAKKPGALKPALEAIMAEIQDTKTFLEPKLDVVTIDVNLLWADLQKMFDKVISEESHITLLQSKSKMLE</sequence>
<dbReference type="Proteomes" id="UP001066276">
    <property type="component" value="Chromosome 6"/>
</dbReference>
<gene>
    <name evidence="1" type="ORF">NDU88_002352</name>
</gene>
<reference evidence="1" key="1">
    <citation type="journal article" date="2022" name="bioRxiv">
        <title>Sequencing and chromosome-scale assembly of the giantPleurodeles waltlgenome.</title>
        <authorList>
            <person name="Brown T."/>
            <person name="Elewa A."/>
            <person name="Iarovenko S."/>
            <person name="Subramanian E."/>
            <person name="Araus A.J."/>
            <person name="Petzold A."/>
            <person name="Susuki M."/>
            <person name="Suzuki K.-i.T."/>
            <person name="Hayashi T."/>
            <person name="Toyoda A."/>
            <person name="Oliveira C."/>
            <person name="Osipova E."/>
            <person name="Leigh N.D."/>
            <person name="Simon A."/>
            <person name="Yun M.H."/>
        </authorList>
    </citation>
    <scope>NUCLEOTIDE SEQUENCE</scope>
    <source>
        <strain evidence="1">20211129_DDA</strain>
        <tissue evidence="1">Liver</tissue>
    </source>
</reference>
<comment type="caution">
    <text evidence="1">The sequence shown here is derived from an EMBL/GenBank/DDBJ whole genome shotgun (WGS) entry which is preliminary data.</text>
</comment>
<protein>
    <submittedName>
        <fullName evidence="1">Uncharacterized protein</fullName>
    </submittedName>
</protein>
<proteinExistence type="predicted"/>
<evidence type="ECO:0000313" key="2">
    <source>
        <dbReference type="Proteomes" id="UP001066276"/>
    </source>
</evidence>
<accession>A0AAV7Q6E8</accession>
<organism evidence="1 2">
    <name type="scientific">Pleurodeles waltl</name>
    <name type="common">Iberian ribbed newt</name>
    <dbReference type="NCBI Taxonomy" id="8319"/>
    <lineage>
        <taxon>Eukaryota</taxon>
        <taxon>Metazoa</taxon>
        <taxon>Chordata</taxon>
        <taxon>Craniata</taxon>
        <taxon>Vertebrata</taxon>
        <taxon>Euteleostomi</taxon>
        <taxon>Amphibia</taxon>
        <taxon>Batrachia</taxon>
        <taxon>Caudata</taxon>
        <taxon>Salamandroidea</taxon>
        <taxon>Salamandridae</taxon>
        <taxon>Pleurodelinae</taxon>
        <taxon>Pleurodeles</taxon>
    </lineage>
</organism>
<keyword evidence="2" id="KW-1185">Reference proteome</keyword>
<evidence type="ECO:0000313" key="1">
    <source>
        <dbReference type="EMBL" id="KAJ1135923.1"/>
    </source>
</evidence>
<dbReference type="AlphaFoldDB" id="A0AAV7Q6E8"/>
<name>A0AAV7Q6E8_PLEWA</name>